<dbReference type="Proteomes" id="UP000054538">
    <property type="component" value="Unassembled WGS sequence"/>
</dbReference>
<dbReference type="EMBL" id="KN825466">
    <property type="protein sequence ID" value="KIK90826.1"/>
    <property type="molecule type" value="Genomic_DNA"/>
</dbReference>
<gene>
    <name evidence="2" type="ORF">PAXRUDRAFT_78511</name>
</gene>
<accession>A0A0D0DS54</accession>
<dbReference type="AlphaFoldDB" id="A0A0D0DS54"/>
<dbReference type="GO" id="GO:0046983">
    <property type="term" value="F:protein dimerization activity"/>
    <property type="evidence" value="ECO:0007669"/>
    <property type="project" value="InterPro"/>
</dbReference>
<protein>
    <recommendedName>
        <fullName evidence="1">HAT C-terminal dimerisation domain-containing protein</fullName>
    </recommendedName>
</protein>
<dbReference type="OrthoDB" id="1715602at2759"/>
<dbReference type="InParanoid" id="A0A0D0DS54"/>
<evidence type="ECO:0000313" key="2">
    <source>
        <dbReference type="EMBL" id="KIK90826.1"/>
    </source>
</evidence>
<name>A0A0D0DS54_9AGAM</name>
<dbReference type="HOGENOM" id="CLU_009123_11_1_1"/>
<dbReference type="SUPFAM" id="SSF53098">
    <property type="entry name" value="Ribonuclease H-like"/>
    <property type="match status" value="1"/>
</dbReference>
<evidence type="ECO:0000259" key="1">
    <source>
        <dbReference type="Pfam" id="PF05699"/>
    </source>
</evidence>
<evidence type="ECO:0000313" key="3">
    <source>
        <dbReference type="Proteomes" id="UP000054538"/>
    </source>
</evidence>
<dbReference type="Pfam" id="PF05699">
    <property type="entry name" value="Dimer_Tnp_hAT"/>
    <property type="match status" value="1"/>
</dbReference>
<proteinExistence type="predicted"/>
<dbReference type="InterPro" id="IPR008906">
    <property type="entry name" value="HATC_C_dom"/>
</dbReference>
<reference evidence="2 3" key="1">
    <citation type="submission" date="2014-04" db="EMBL/GenBank/DDBJ databases">
        <authorList>
            <consortium name="DOE Joint Genome Institute"/>
            <person name="Kuo A."/>
            <person name="Kohler A."/>
            <person name="Jargeat P."/>
            <person name="Nagy L.G."/>
            <person name="Floudas D."/>
            <person name="Copeland A."/>
            <person name="Barry K.W."/>
            <person name="Cichocki N."/>
            <person name="Veneault-Fourrey C."/>
            <person name="LaButti K."/>
            <person name="Lindquist E.A."/>
            <person name="Lipzen A."/>
            <person name="Lundell T."/>
            <person name="Morin E."/>
            <person name="Murat C."/>
            <person name="Sun H."/>
            <person name="Tunlid A."/>
            <person name="Henrissat B."/>
            <person name="Grigoriev I.V."/>
            <person name="Hibbett D.S."/>
            <person name="Martin F."/>
            <person name="Nordberg H.P."/>
            <person name="Cantor M.N."/>
            <person name="Hua S.X."/>
        </authorList>
    </citation>
    <scope>NUCLEOTIDE SEQUENCE [LARGE SCALE GENOMIC DNA]</scope>
    <source>
        <strain evidence="2 3">Ve08.2h10</strain>
    </source>
</reference>
<feature type="non-terminal residue" evidence="2">
    <location>
        <position position="71"/>
    </location>
</feature>
<dbReference type="InterPro" id="IPR012337">
    <property type="entry name" value="RNaseH-like_sf"/>
</dbReference>
<feature type="domain" description="HAT C-terminal dimerisation" evidence="1">
    <location>
        <begin position="1"/>
        <end position="47"/>
    </location>
</feature>
<organism evidence="2 3">
    <name type="scientific">Paxillus rubicundulus Ve08.2h10</name>
    <dbReference type="NCBI Taxonomy" id="930991"/>
    <lineage>
        <taxon>Eukaryota</taxon>
        <taxon>Fungi</taxon>
        <taxon>Dikarya</taxon>
        <taxon>Basidiomycota</taxon>
        <taxon>Agaricomycotina</taxon>
        <taxon>Agaricomycetes</taxon>
        <taxon>Agaricomycetidae</taxon>
        <taxon>Boletales</taxon>
        <taxon>Paxilineae</taxon>
        <taxon>Paxillaceae</taxon>
        <taxon>Paxillus</taxon>
    </lineage>
</organism>
<sequence>MALDYLSVPPTSAAVERVFSQGRHLFHFTRNRLSPSSTRGLLCLGSWSRCGLVVHDELFHVAKLKKKRLRD</sequence>
<reference evidence="3" key="2">
    <citation type="submission" date="2015-01" db="EMBL/GenBank/DDBJ databases">
        <title>Evolutionary Origins and Diversification of the Mycorrhizal Mutualists.</title>
        <authorList>
            <consortium name="DOE Joint Genome Institute"/>
            <consortium name="Mycorrhizal Genomics Consortium"/>
            <person name="Kohler A."/>
            <person name="Kuo A."/>
            <person name="Nagy L.G."/>
            <person name="Floudas D."/>
            <person name="Copeland A."/>
            <person name="Barry K.W."/>
            <person name="Cichocki N."/>
            <person name="Veneault-Fourrey C."/>
            <person name="LaButti K."/>
            <person name="Lindquist E.A."/>
            <person name="Lipzen A."/>
            <person name="Lundell T."/>
            <person name="Morin E."/>
            <person name="Murat C."/>
            <person name="Riley R."/>
            <person name="Ohm R."/>
            <person name="Sun H."/>
            <person name="Tunlid A."/>
            <person name="Henrissat B."/>
            <person name="Grigoriev I.V."/>
            <person name="Hibbett D.S."/>
            <person name="Martin F."/>
        </authorList>
    </citation>
    <scope>NUCLEOTIDE SEQUENCE [LARGE SCALE GENOMIC DNA]</scope>
    <source>
        <strain evidence="3">Ve08.2h10</strain>
    </source>
</reference>
<keyword evidence="3" id="KW-1185">Reference proteome</keyword>